<dbReference type="Pfam" id="PF01168">
    <property type="entry name" value="Ala_racemase_N"/>
    <property type="match status" value="1"/>
</dbReference>
<dbReference type="InterPro" id="IPR029066">
    <property type="entry name" value="PLP-binding_barrel"/>
</dbReference>
<sequence>MAYLTLDRPKLQANFNFLENLLGGHHIDWGITTKLLCGHKLFLNEVIRLGRLELLDSRISNLRAIKELAPEAQTVYIKPPASALIEELVTWADVSFNTELETIRAISAEAVRQDRQHLIIIMIEMGDLREGVLREDIVEFYEQVFQLPNIKIIGIGTNLNCLNGVMPSEDKLIQLGLYKKIIELKNNVDIQWVSAGTTVTIPLLMAGGLPQAINHFRIGEALFFGQDLVAEDTFAGMHDDVLELHAQVIELAEKPTTPSGTLGKNPFGVTAESESSAGTSHRAILDVGYLDISPQYLEPVDGRLEVIGGSSDMLVLNVGDNEAGLKVGSYVTFRLKYMGALHLMNSTYIDKFVLDEAGEQIAELPQPELVGGG</sequence>
<evidence type="ECO:0000259" key="4">
    <source>
        <dbReference type="Pfam" id="PF01168"/>
    </source>
</evidence>
<evidence type="ECO:0000313" key="5">
    <source>
        <dbReference type="EMBL" id="MBB5362721.1"/>
    </source>
</evidence>
<evidence type="ECO:0000313" key="6">
    <source>
        <dbReference type="Proteomes" id="UP000552709"/>
    </source>
</evidence>
<dbReference type="PANTHER" id="PTHR30511:SF3">
    <property type="entry name" value="LYSINE RACEMASE"/>
    <property type="match status" value="1"/>
</dbReference>
<dbReference type="SUPFAM" id="SSF51419">
    <property type="entry name" value="PLP-binding barrel"/>
    <property type="match status" value="1"/>
</dbReference>
<gene>
    <name evidence="5" type="ORF">HNQ08_001816</name>
</gene>
<protein>
    <submittedName>
        <fullName evidence="5">Putative amino acid racemase</fullName>
    </submittedName>
</protein>
<comment type="caution">
    <text evidence="5">The sequence shown here is derived from an EMBL/GenBank/DDBJ whole genome shotgun (WGS) entry which is preliminary data.</text>
</comment>
<evidence type="ECO:0000256" key="1">
    <source>
        <dbReference type="ARBA" id="ARBA00001933"/>
    </source>
</evidence>
<dbReference type="Proteomes" id="UP000552709">
    <property type="component" value="Unassembled WGS sequence"/>
</dbReference>
<keyword evidence="6" id="KW-1185">Reference proteome</keyword>
<reference evidence="5 6" key="1">
    <citation type="submission" date="2020-08" db="EMBL/GenBank/DDBJ databases">
        <title>Genomic Encyclopedia of Type Strains, Phase IV (KMG-IV): sequencing the most valuable type-strain genomes for metagenomic binning, comparative biology and taxonomic classification.</title>
        <authorList>
            <person name="Goeker M."/>
        </authorList>
    </citation>
    <scope>NUCLEOTIDE SEQUENCE [LARGE SCALE GENOMIC DNA]</scope>
    <source>
        <strain evidence="5 6">DSM 27939</strain>
    </source>
</reference>
<dbReference type="InterPro" id="IPR000821">
    <property type="entry name" value="Ala_racemase"/>
</dbReference>
<accession>A0A7W8JT49</accession>
<dbReference type="EMBL" id="JACHFL010000003">
    <property type="protein sequence ID" value="MBB5362721.1"/>
    <property type="molecule type" value="Genomic_DNA"/>
</dbReference>
<comment type="cofactor">
    <cofactor evidence="1">
        <name>pyridoxal 5'-phosphate</name>
        <dbReference type="ChEBI" id="CHEBI:597326"/>
    </cofactor>
</comment>
<dbReference type="PANTHER" id="PTHR30511">
    <property type="entry name" value="ALANINE RACEMASE"/>
    <property type="match status" value="1"/>
</dbReference>
<organism evidence="5 6">
    <name type="scientific">Deinococcus humi</name>
    <dbReference type="NCBI Taxonomy" id="662880"/>
    <lineage>
        <taxon>Bacteria</taxon>
        <taxon>Thermotogati</taxon>
        <taxon>Deinococcota</taxon>
        <taxon>Deinococci</taxon>
        <taxon>Deinococcales</taxon>
        <taxon>Deinococcaceae</taxon>
        <taxon>Deinococcus</taxon>
    </lineage>
</organism>
<dbReference type="AlphaFoldDB" id="A0A7W8JT49"/>
<proteinExistence type="predicted"/>
<keyword evidence="3" id="KW-0413">Isomerase</keyword>
<evidence type="ECO:0000256" key="3">
    <source>
        <dbReference type="ARBA" id="ARBA00023235"/>
    </source>
</evidence>
<dbReference type="InterPro" id="IPR001608">
    <property type="entry name" value="Ala_racemase_N"/>
</dbReference>
<evidence type="ECO:0000256" key="2">
    <source>
        <dbReference type="ARBA" id="ARBA00022898"/>
    </source>
</evidence>
<dbReference type="GO" id="GO:0008784">
    <property type="term" value="F:alanine racemase activity"/>
    <property type="evidence" value="ECO:0007669"/>
    <property type="project" value="TreeGrafter"/>
</dbReference>
<dbReference type="RefSeq" id="WP_184130107.1">
    <property type="nucleotide sequence ID" value="NZ_JACHFL010000003.1"/>
</dbReference>
<name>A0A7W8JT49_9DEIO</name>
<dbReference type="GO" id="GO:0030170">
    <property type="term" value="F:pyridoxal phosphate binding"/>
    <property type="evidence" value="ECO:0007669"/>
    <property type="project" value="TreeGrafter"/>
</dbReference>
<feature type="domain" description="Alanine racemase N-terminal" evidence="4">
    <location>
        <begin position="56"/>
        <end position="225"/>
    </location>
</feature>
<dbReference type="Gene3D" id="3.20.20.10">
    <property type="entry name" value="Alanine racemase"/>
    <property type="match status" value="1"/>
</dbReference>
<keyword evidence="2" id="KW-0663">Pyridoxal phosphate</keyword>
<dbReference type="GO" id="GO:0005829">
    <property type="term" value="C:cytosol"/>
    <property type="evidence" value="ECO:0007669"/>
    <property type="project" value="TreeGrafter"/>
</dbReference>